<dbReference type="Pfam" id="PF04472">
    <property type="entry name" value="SepF"/>
    <property type="match status" value="1"/>
</dbReference>
<evidence type="ECO:0000256" key="6">
    <source>
        <dbReference type="SAM" id="MobiDB-lite"/>
    </source>
</evidence>
<dbReference type="InterPro" id="IPR023052">
    <property type="entry name" value="Cell_div_SepF"/>
</dbReference>
<dbReference type="EMBL" id="CP034791">
    <property type="protein sequence ID" value="AZT90363.1"/>
    <property type="molecule type" value="Genomic_DNA"/>
</dbReference>
<feature type="region of interest" description="Disordered" evidence="6">
    <location>
        <begin position="21"/>
        <end position="42"/>
    </location>
</feature>
<proteinExistence type="inferred from homology"/>
<dbReference type="InterPro" id="IPR038594">
    <property type="entry name" value="SepF-like_sf"/>
</dbReference>
<dbReference type="PANTHER" id="PTHR35798:SF1">
    <property type="entry name" value="CELL DIVISION PROTEIN SEPF"/>
    <property type="match status" value="1"/>
</dbReference>
<dbReference type="GO" id="GO:0043093">
    <property type="term" value="P:FtsZ-dependent cytokinesis"/>
    <property type="evidence" value="ECO:0007669"/>
    <property type="project" value="UniProtKB-UniRule"/>
</dbReference>
<reference evidence="7 8" key="1">
    <citation type="submission" date="2018-12" db="EMBL/GenBank/DDBJ databases">
        <title>Genome sequence from the cellulolytic species, Caldicellulosiruptor changbaiensis.</title>
        <authorList>
            <person name="Blumer-Schuette S.E."/>
            <person name="Mendoza C."/>
        </authorList>
    </citation>
    <scope>NUCLEOTIDE SEQUENCE [LARGE SCALE GENOMIC DNA]</scope>
    <source>
        <strain evidence="7 8">CBS-Z</strain>
    </source>
</reference>
<evidence type="ECO:0000256" key="5">
    <source>
        <dbReference type="HAMAP-Rule" id="MF_01197"/>
    </source>
</evidence>
<evidence type="ECO:0000256" key="3">
    <source>
        <dbReference type="ARBA" id="ARBA00023306"/>
    </source>
</evidence>
<dbReference type="PANTHER" id="PTHR35798">
    <property type="entry name" value="CELL DIVISION PROTEIN SEPF"/>
    <property type="match status" value="1"/>
</dbReference>
<dbReference type="Proteomes" id="UP000282930">
    <property type="component" value="Chromosome"/>
</dbReference>
<evidence type="ECO:0000313" key="7">
    <source>
        <dbReference type="EMBL" id="AZT90363.1"/>
    </source>
</evidence>
<dbReference type="AlphaFoldDB" id="A0A3T0D5Q2"/>
<dbReference type="GO" id="GO:0000917">
    <property type="term" value="P:division septum assembly"/>
    <property type="evidence" value="ECO:0007669"/>
    <property type="project" value="UniProtKB-KW"/>
</dbReference>
<keyword evidence="5" id="KW-0963">Cytoplasm</keyword>
<dbReference type="InterPro" id="IPR007561">
    <property type="entry name" value="Cell_div_SepF/SepF-rel"/>
</dbReference>
<comment type="subunit">
    <text evidence="5">Homodimer. Interacts with FtsZ.</text>
</comment>
<sequence length="145" mass="16811">MFDNLQRKFLNLIGIEIEEEDKPQESTKSKEENVKPKHETPKVVTIGKANQTEVTVYNLKLFDEVVKICDALRENKIVVFNLEQVAEDHIQRIIDFVSGAVYVLDAKIHKVSKKIFVVVPRSIDLEVDEQLKEEFRTKGVFAWLK</sequence>
<dbReference type="Gene3D" id="3.30.110.150">
    <property type="entry name" value="SepF-like protein"/>
    <property type="match status" value="1"/>
</dbReference>
<evidence type="ECO:0000256" key="2">
    <source>
        <dbReference type="ARBA" id="ARBA00023210"/>
    </source>
</evidence>
<keyword evidence="2 5" id="KW-0717">Septation</keyword>
<accession>A0A3T0D5Q2</accession>
<gene>
    <name evidence="5" type="primary">sepF</name>
    <name evidence="7" type="ORF">ELD05_06755</name>
</gene>
<feature type="compositionally biased region" description="Basic and acidic residues" evidence="6">
    <location>
        <begin position="23"/>
        <end position="41"/>
    </location>
</feature>
<evidence type="ECO:0000313" key="8">
    <source>
        <dbReference type="Proteomes" id="UP000282930"/>
    </source>
</evidence>
<keyword evidence="8" id="KW-1185">Reference proteome</keyword>
<dbReference type="RefSeq" id="WP_127351829.1">
    <property type="nucleotide sequence ID" value="NZ_CP034791.1"/>
</dbReference>
<comment type="subcellular location">
    <subcellularLocation>
        <location evidence="5">Cytoplasm</location>
    </subcellularLocation>
    <text evidence="5">Localizes to the division site, in a FtsZ-dependent manner.</text>
</comment>
<dbReference type="HAMAP" id="MF_01197">
    <property type="entry name" value="SepF"/>
    <property type="match status" value="1"/>
</dbReference>
<dbReference type="GO" id="GO:0005737">
    <property type="term" value="C:cytoplasm"/>
    <property type="evidence" value="ECO:0007669"/>
    <property type="project" value="UniProtKB-SubCell"/>
</dbReference>
<name>A0A3T0D5Q2_9FIRM</name>
<evidence type="ECO:0000256" key="4">
    <source>
        <dbReference type="ARBA" id="ARBA00044936"/>
    </source>
</evidence>
<evidence type="ECO:0000256" key="1">
    <source>
        <dbReference type="ARBA" id="ARBA00022618"/>
    </source>
</evidence>
<organism evidence="7 8">
    <name type="scientific">Caldicellulosiruptor changbaiensis</name>
    <dbReference type="NCBI Taxonomy" id="1222016"/>
    <lineage>
        <taxon>Bacteria</taxon>
        <taxon>Bacillati</taxon>
        <taxon>Bacillota</taxon>
        <taxon>Bacillota incertae sedis</taxon>
        <taxon>Caldicellulosiruptorales</taxon>
        <taxon>Caldicellulosiruptoraceae</taxon>
        <taxon>Caldicellulosiruptor</taxon>
    </lineage>
</organism>
<protein>
    <recommendedName>
        <fullName evidence="5">Cell division protein SepF</fullName>
    </recommendedName>
</protein>
<comment type="similarity">
    <text evidence="5">Belongs to the SepF family.</text>
</comment>
<keyword evidence="3 5" id="KW-0131">Cell cycle</keyword>
<dbReference type="KEGG" id="ccha:ELD05_06755"/>
<comment type="function">
    <text evidence="4 5">Cell division protein that is part of the divisome complex and is recruited early to the Z-ring. Probably stimulates Z-ring formation, perhaps through the cross-linking of FtsZ protofilaments. Its function overlaps with FtsA.</text>
</comment>
<keyword evidence="1 5" id="KW-0132">Cell division</keyword>